<gene>
    <name evidence="11 13" type="primary">nadD</name>
    <name evidence="13" type="ORF">OLW01_02030</name>
</gene>
<protein>
    <recommendedName>
        <fullName evidence="11">Probable nicotinate-nucleotide adenylyltransferase</fullName>
        <ecNumber evidence="11">2.7.7.18</ecNumber>
    </recommendedName>
    <alternativeName>
        <fullName evidence="11">Deamido-NAD(+) diphosphorylase</fullName>
    </alternativeName>
    <alternativeName>
        <fullName evidence="11">Deamido-NAD(+) pyrophosphorylase</fullName>
    </alternativeName>
    <alternativeName>
        <fullName evidence="11">Nicotinate mononucleotide adenylyltransferase</fullName>
        <shortName evidence="11">NaMN adenylyltransferase</shortName>
    </alternativeName>
</protein>
<comment type="catalytic activity">
    <reaction evidence="10 11">
        <text>nicotinate beta-D-ribonucleotide + ATP + H(+) = deamido-NAD(+) + diphosphate</text>
        <dbReference type="Rhea" id="RHEA:22860"/>
        <dbReference type="ChEBI" id="CHEBI:15378"/>
        <dbReference type="ChEBI" id="CHEBI:30616"/>
        <dbReference type="ChEBI" id="CHEBI:33019"/>
        <dbReference type="ChEBI" id="CHEBI:57502"/>
        <dbReference type="ChEBI" id="CHEBI:58437"/>
        <dbReference type="EC" id="2.7.7.18"/>
    </reaction>
</comment>
<dbReference type="NCBIfam" id="NF000840">
    <property type="entry name" value="PRK00071.1-3"/>
    <property type="match status" value="1"/>
</dbReference>
<proteinExistence type="inferred from homology"/>
<evidence type="ECO:0000256" key="5">
    <source>
        <dbReference type="ARBA" id="ARBA00022679"/>
    </source>
</evidence>
<evidence type="ECO:0000256" key="6">
    <source>
        <dbReference type="ARBA" id="ARBA00022695"/>
    </source>
</evidence>
<dbReference type="NCBIfam" id="NF000839">
    <property type="entry name" value="PRK00071.1-1"/>
    <property type="match status" value="1"/>
</dbReference>
<name>A0ABY7AM48_9ALTE</name>
<evidence type="ECO:0000256" key="7">
    <source>
        <dbReference type="ARBA" id="ARBA00022741"/>
    </source>
</evidence>
<keyword evidence="14" id="KW-1185">Reference proteome</keyword>
<comment type="similarity">
    <text evidence="3 11">Belongs to the NadD family.</text>
</comment>
<evidence type="ECO:0000256" key="9">
    <source>
        <dbReference type="ARBA" id="ARBA00023027"/>
    </source>
</evidence>
<dbReference type="Gene3D" id="3.40.50.620">
    <property type="entry name" value="HUPs"/>
    <property type="match status" value="1"/>
</dbReference>
<dbReference type="SUPFAM" id="SSF52374">
    <property type="entry name" value="Nucleotidylyl transferase"/>
    <property type="match status" value="1"/>
</dbReference>
<dbReference type="PANTHER" id="PTHR39321">
    <property type="entry name" value="NICOTINATE-NUCLEOTIDE ADENYLYLTRANSFERASE-RELATED"/>
    <property type="match status" value="1"/>
</dbReference>
<evidence type="ECO:0000259" key="12">
    <source>
        <dbReference type="Pfam" id="PF01467"/>
    </source>
</evidence>
<comment type="function">
    <text evidence="1 11">Catalyzes the reversible adenylation of nicotinate mononucleotide (NaMN) to nicotinic acid adenine dinucleotide (NaAD).</text>
</comment>
<accession>A0ABY7AM48</accession>
<evidence type="ECO:0000256" key="1">
    <source>
        <dbReference type="ARBA" id="ARBA00002324"/>
    </source>
</evidence>
<dbReference type="Proteomes" id="UP001163726">
    <property type="component" value="Chromosome"/>
</dbReference>
<keyword evidence="5 11" id="KW-0808">Transferase</keyword>
<keyword evidence="8 11" id="KW-0067">ATP-binding</keyword>
<dbReference type="EC" id="2.7.7.18" evidence="11"/>
<keyword evidence="6 11" id="KW-0548">Nucleotidyltransferase</keyword>
<feature type="domain" description="Cytidyltransferase-like" evidence="12">
    <location>
        <begin position="15"/>
        <end position="193"/>
    </location>
</feature>
<dbReference type="EMBL" id="CP109965">
    <property type="protein sequence ID" value="WAJ70619.1"/>
    <property type="molecule type" value="Genomic_DNA"/>
</dbReference>
<evidence type="ECO:0000256" key="10">
    <source>
        <dbReference type="ARBA" id="ARBA00048721"/>
    </source>
</evidence>
<dbReference type="RefSeq" id="WP_268074969.1">
    <property type="nucleotide sequence ID" value="NZ_CP109965.1"/>
</dbReference>
<dbReference type="GO" id="GO:0004515">
    <property type="term" value="F:nicotinate-nucleotide adenylyltransferase activity"/>
    <property type="evidence" value="ECO:0007669"/>
    <property type="project" value="UniProtKB-EC"/>
</dbReference>
<evidence type="ECO:0000256" key="11">
    <source>
        <dbReference type="HAMAP-Rule" id="MF_00244"/>
    </source>
</evidence>
<reference evidence="13" key="1">
    <citation type="submission" date="2022-10" db="EMBL/GenBank/DDBJ databases">
        <title>Catenovulum adriacola sp. nov. isolated in the Harbour of Susak.</title>
        <authorList>
            <person name="Schoch T."/>
            <person name="Reich S.J."/>
            <person name="Stoeferle S."/>
            <person name="Flaiz M."/>
            <person name="Kazda M."/>
            <person name="Riedel C.U."/>
            <person name="Duerre P."/>
        </authorList>
    </citation>
    <scope>NUCLEOTIDE SEQUENCE</scope>
    <source>
        <strain evidence="13">TS8</strain>
    </source>
</reference>
<dbReference type="HAMAP" id="MF_00244">
    <property type="entry name" value="NaMN_adenylyltr"/>
    <property type="match status" value="1"/>
</dbReference>
<evidence type="ECO:0000256" key="4">
    <source>
        <dbReference type="ARBA" id="ARBA00022642"/>
    </source>
</evidence>
<evidence type="ECO:0000313" key="13">
    <source>
        <dbReference type="EMBL" id="WAJ70619.1"/>
    </source>
</evidence>
<dbReference type="InterPro" id="IPR014729">
    <property type="entry name" value="Rossmann-like_a/b/a_fold"/>
</dbReference>
<evidence type="ECO:0000313" key="14">
    <source>
        <dbReference type="Proteomes" id="UP001163726"/>
    </source>
</evidence>
<dbReference type="CDD" id="cd02165">
    <property type="entry name" value="NMNAT"/>
    <property type="match status" value="1"/>
</dbReference>
<evidence type="ECO:0000256" key="3">
    <source>
        <dbReference type="ARBA" id="ARBA00009014"/>
    </source>
</evidence>
<dbReference type="PANTHER" id="PTHR39321:SF3">
    <property type="entry name" value="PHOSPHOPANTETHEINE ADENYLYLTRANSFERASE"/>
    <property type="match status" value="1"/>
</dbReference>
<dbReference type="InterPro" id="IPR004821">
    <property type="entry name" value="Cyt_trans-like"/>
</dbReference>
<dbReference type="NCBIfam" id="TIGR00125">
    <property type="entry name" value="cyt_tran_rel"/>
    <property type="match status" value="1"/>
</dbReference>
<evidence type="ECO:0000256" key="2">
    <source>
        <dbReference type="ARBA" id="ARBA00005019"/>
    </source>
</evidence>
<dbReference type="Pfam" id="PF01467">
    <property type="entry name" value="CTP_transf_like"/>
    <property type="match status" value="1"/>
</dbReference>
<sequence length="224" mass="25558">MTLINSEQPLPIAIYFGGTFNPIHHGHLQVALEVSETLNADSVHLLPNYLPPHKASPDVSAQQRAKMCELACLLDPKFKLDSRELNSAEPSYTIATLKQLKAEHPNRALCFMIGMDSLQTLDTWRNWRQLTKYCHLVVAARGGYPAQFNENVRQLLASNQTFNPQDLQTKQSGCIYLVETSELMISASQIRQRYQKQQNCRCLLPDKVNDYIIQHHLYTHVDRA</sequence>
<organism evidence="13 14">
    <name type="scientific">Catenovulum adriaticum</name>
    <dbReference type="NCBI Taxonomy" id="2984846"/>
    <lineage>
        <taxon>Bacteria</taxon>
        <taxon>Pseudomonadati</taxon>
        <taxon>Pseudomonadota</taxon>
        <taxon>Gammaproteobacteria</taxon>
        <taxon>Alteromonadales</taxon>
        <taxon>Alteromonadaceae</taxon>
        <taxon>Catenovulum</taxon>
    </lineage>
</organism>
<dbReference type="InterPro" id="IPR005248">
    <property type="entry name" value="NadD/NMNAT"/>
</dbReference>
<keyword evidence="9 11" id="KW-0520">NAD</keyword>
<keyword evidence="4 11" id="KW-0662">Pyridine nucleotide biosynthesis</keyword>
<keyword evidence="7 11" id="KW-0547">Nucleotide-binding</keyword>
<evidence type="ECO:0000256" key="8">
    <source>
        <dbReference type="ARBA" id="ARBA00022840"/>
    </source>
</evidence>
<dbReference type="NCBIfam" id="TIGR00482">
    <property type="entry name" value="nicotinate (nicotinamide) nucleotide adenylyltransferase"/>
    <property type="match status" value="1"/>
</dbReference>
<comment type="pathway">
    <text evidence="2 11">Cofactor biosynthesis; NAD(+) biosynthesis; deamido-NAD(+) from nicotinate D-ribonucleotide: step 1/1.</text>
</comment>